<reference evidence="1" key="1">
    <citation type="journal article" date="2015" name="Nature">
        <title>Complex archaea that bridge the gap between prokaryotes and eukaryotes.</title>
        <authorList>
            <person name="Spang A."/>
            <person name="Saw J.H."/>
            <person name="Jorgensen S.L."/>
            <person name="Zaremba-Niedzwiedzka K."/>
            <person name="Martijn J."/>
            <person name="Lind A.E."/>
            <person name="van Eijk R."/>
            <person name="Schleper C."/>
            <person name="Guy L."/>
            <person name="Ettema T.J."/>
        </authorList>
    </citation>
    <scope>NUCLEOTIDE SEQUENCE</scope>
</reference>
<evidence type="ECO:0000313" key="1">
    <source>
        <dbReference type="EMBL" id="KKM83250.1"/>
    </source>
</evidence>
<dbReference type="EMBL" id="LAZR01007743">
    <property type="protein sequence ID" value="KKM83250.1"/>
    <property type="molecule type" value="Genomic_DNA"/>
</dbReference>
<name>A0A0F9N372_9ZZZZ</name>
<accession>A0A0F9N372</accession>
<gene>
    <name evidence="1" type="ORF">LCGC14_1311350</name>
</gene>
<comment type="caution">
    <text evidence="1">The sequence shown here is derived from an EMBL/GenBank/DDBJ whole genome shotgun (WGS) entry which is preliminary data.</text>
</comment>
<organism evidence="1">
    <name type="scientific">marine sediment metagenome</name>
    <dbReference type="NCBI Taxonomy" id="412755"/>
    <lineage>
        <taxon>unclassified sequences</taxon>
        <taxon>metagenomes</taxon>
        <taxon>ecological metagenomes</taxon>
    </lineage>
</organism>
<protein>
    <submittedName>
        <fullName evidence="1">Uncharacterized protein</fullName>
    </submittedName>
</protein>
<proteinExistence type="predicted"/>
<sequence length="154" mass="17026">MAGYKEVLDDLFDLLNASPVFKNNVSRHDFSVISESGSTAIVLRVGGFDHRQEAFGGEYDVTWSLFIDIYEPYSAHVEEDVNTLVKARDTVINLIEKNSYLGKGPGNESGIVMAGVNRGDMLGVVFDEGERTVTHFTLNVLVDVHQHHTVVLAE</sequence>
<dbReference type="AlphaFoldDB" id="A0A0F9N372"/>